<dbReference type="Proteomes" id="UP000887565">
    <property type="component" value="Unplaced"/>
</dbReference>
<sequence>MVEIRTNRMFPSMADKLRILENFHDLDIHSPESVEPIASFGRSKHPLQPVQQTTQTNLHCAHKTIQVTVLSLYWIFNMTTSIQINNKITQLDDA</sequence>
<evidence type="ECO:0000313" key="1">
    <source>
        <dbReference type="Proteomes" id="UP000887565"/>
    </source>
</evidence>
<keyword evidence="1" id="KW-1185">Reference proteome</keyword>
<evidence type="ECO:0000313" key="2">
    <source>
        <dbReference type="WBParaSite" id="nRc.2.0.1.t45340-RA"/>
    </source>
</evidence>
<name>A0A915L6D3_ROMCU</name>
<organism evidence="1 2">
    <name type="scientific">Romanomermis culicivorax</name>
    <name type="common">Nematode worm</name>
    <dbReference type="NCBI Taxonomy" id="13658"/>
    <lineage>
        <taxon>Eukaryota</taxon>
        <taxon>Metazoa</taxon>
        <taxon>Ecdysozoa</taxon>
        <taxon>Nematoda</taxon>
        <taxon>Enoplea</taxon>
        <taxon>Dorylaimia</taxon>
        <taxon>Mermithida</taxon>
        <taxon>Mermithoidea</taxon>
        <taxon>Mermithidae</taxon>
        <taxon>Romanomermis</taxon>
    </lineage>
</organism>
<protein>
    <submittedName>
        <fullName evidence="2">Uncharacterized protein</fullName>
    </submittedName>
</protein>
<accession>A0A915L6D3</accession>
<dbReference type="AlphaFoldDB" id="A0A915L6D3"/>
<reference evidence="2" key="1">
    <citation type="submission" date="2022-11" db="UniProtKB">
        <authorList>
            <consortium name="WormBaseParasite"/>
        </authorList>
    </citation>
    <scope>IDENTIFICATION</scope>
</reference>
<proteinExistence type="predicted"/>
<dbReference type="WBParaSite" id="nRc.2.0.1.t45340-RA">
    <property type="protein sequence ID" value="nRc.2.0.1.t45340-RA"/>
    <property type="gene ID" value="nRc.2.0.1.g45340"/>
</dbReference>